<evidence type="ECO:0000256" key="1">
    <source>
        <dbReference type="SAM" id="Phobius"/>
    </source>
</evidence>
<keyword evidence="1" id="KW-1133">Transmembrane helix</keyword>
<sequence length="67" mass="8059">MKKMLFSNWHFMRYFRIAIALFCFYTAYEQSQWYFAAFGVFFLFQAIFNLGCGNNNCNLPSNKDKNE</sequence>
<accession>A0A1H9B1A3</accession>
<dbReference type="Proteomes" id="UP000198648">
    <property type="component" value="Unassembled WGS sequence"/>
</dbReference>
<keyword evidence="1" id="KW-0812">Transmembrane</keyword>
<evidence type="ECO:0000313" key="3">
    <source>
        <dbReference type="Proteomes" id="UP000198648"/>
    </source>
</evidence>
<organism evidence="2 3">
    <name type="scientific">Flavobacterium urocaniciphilum</name>
    <dbReference type="NCBI Taxonomy" id="1299341"/>
    <lineage>
        <taxon>Bacteria</taxon>
        <taxon>Pseudomonadati</taxon>
        <taxon>Bacteroidota</taxon>
        <taxon>Flavobacteriia</taxon>
        <taxon>Flavobacteriales</taxon>
        <taxon>Flavobacteriaceae</taxon>
        <taxon>Flavobacterium</taxon>
    </lineage>
</organism>
<dbReference type="OrthoDB" id="1049592at2"/>
<dbReference type="EMBL" id="FOEI01000002">
    <property type="protein sequence ID" value="SEP82649.1"/>
    <property type="molecule type" value="Genomic_DNA"/>
</dbReference>
<dbReference type="AlphaFoldDB" id="A0A1H9B1A3"/>
<gene>
    <name evidence="2" type="ORF">SAMN05444005_102445</name>
</gene>
<proteinExistence type="predicted"/>
<feature type="transmembrane region" description="Helical" evidence="1">
    <location>
        <begin position="12"/>
        <end position="28"/>
    </location>
</feature>
<dbReference type="RefSeq" id="WP_091466619.1">
    <property type="nucleotide sequence ID" value="NZ_FOEI01000002.1"/>
</dbReference>
<reference evidence="2 3" key="1">
    <citation type="submission" date="2016-10" db="EMBL/GenBank/DDBJ databases">
        <authorList>
            <person name="de Groot N.N."/>
        </authorList>
    </citation>
    <scope>NUCLEOTIDE SEQUENCE [LARGE SCALE GENOMIC DNA]</scope>
    <source>
        <strain evidence="2 3">DSM 27078</strain>
    </source>
</reference>
<keyword evidence="1" id="KW-0472">Membrane</keyword>
<evidence type="ECO:0008006" key="4">
    <source>
        <dbReference type="Google" id="ProtNLM"/>
    </source>
</evidence>
<feature type="transmembrane region" description="Helical" evidence="1">
    <location>
        <begin position="34"/>
        <end position="53"/>
    </location>
</feature>
<protein>
    <recommendedName>
        <fullName evidence="4">DUF2892 domain-containing protein</fullName>
    </recommendedName>
</protein>
<evidence type="ECO:0000313" key="2">
    <source>
        <dbReference type="EMBL" id="SEP82649.1"/>
    </source>
</evidence>
<dbReference type="STRING" id="1299341.SAMN05444005_102445"/>
<name>A0A1H9B1A3_9FLAO</name>
<keyword evidence="3" id="KW-1185">Reference proteome</keyword>